<dbReference type="CDD" id="cd14948">
    <property type="entry name" value="BACON"/>
    <property type="match status" value="1"/>
</dbReference>
<dbReference type="Proteomes" id="UP000823604">
    <property type="component" value="Unassembled WGS sequence"/>
</dbReference>
<gene>
    <name evidence="2" type="ORF">IAB81_04645</name>
</gene>
<dbReference type="InterPro" id="IPR024361">
    <property type="entry name" value="BACON"/>
</dbReference>
<evidence type="ECO:0000313" key="3">
    <source>
        <dbReference type="Proteomes" id="UP000823604"/>
    </source>
</evidence>
<feature type="domain" description="BACON" evidence="1">
    <location>
        <begin position="47"/>
        <end position="105"/>
    </location>
</feature>
<sequence>MYSRARTGTRNQAGIEITGEDAINIPAGGGAYSVTYKLENETENGTVSAECPADWISDTDCSMKGNVTFTVSANDTEEERSTVLTICYEYEAGKSVEDSINIIQESTSGDEPEKEYDYEYDTGYLTGVYYGAIGENGEYNYYTWLSDLPFDSGGMTMIGGTYYLFDIYGPEPTDYSLYSPAPGTYRLSEGTEEWTFNQVSSWGLTIGETERTMDVHFTEGTLEITIDDNLNYTFEAFLTDDEGKSHHVTYTGNAPIWEDRSYNGPEYNYDIIEEDIDIEVRNALANYVIKDGDIMEAALIFTDMEIDGEGYALPPGTALTVDAYMPLDNNGYIAAGTYEIAEYPGDNFSLWYGEIYDLFDILTPMDTYAVTYDGQGNPAYGLIESGTMEISGSDGLYDIECRFTTFEGHSVTCNYSGELLVSGIPQGFSTLTGDYTLDLSQATASASCYGNFYNTGGNNWAISLLPSDGVTGDGFSSDFVVEGLDQSEGIPSGTYTAADAESHMDIISGAVYPGEYLKGYLNEASGSLGGTVFMGGFDSGYVNEFAPAIEGEMTITNHGDGTYTIQLDFIDDLGNNWGGEWSGEIYNAAPYCVSAPDSKTMQTVNIETGTPQRAELFKYTALSVRR</sequence>
<name>A0A9D9IHQ1_9BACT</name>
<evidence type="ECO:0000259" key="1">
    <source>
        <dbReference type="Pfam" id="PF13004"/>
    </source>
</evidence>
<organism evidence="2 3">
    <name type="scientific">Candidatus Merdivivens pullicola</name>
    <dbReference type="NCBI Taxonomy" id="2840872"/>
    <lineage>
        <taxon>Bacteria</taxon>
        <taxon>Pseudomonadati</taxon>
        <taxon>Bacteroidota</taxon>
        <taxon>Bacteroidia</taxon>
        <taxon>Bacteroidales</taxon>
        <taxon>Muribaculaceae</taxon>
        <taxon>Muribaculaceae incertae sedis</taxon>
        <taxon>Candidatus Merdivivens</taxon>
    </lineage>
</organism>
<dbReference type="Gene3D" id="2.60.40.10">
    <property type="entry name" value="Immunoglobulins"/>
    <property type="match status" value="1"/>
</dbReference>
<evidence type="ECO:0000313" key="2">
    <source>
        <dbReference type="EMBL" id="MBO8472898.1"/>
    </source>
</evidence>
<comment type="caution">
    <text evidence="2">The sequence shown here is derived from an EMBL/GenBank/DDBJ whole genome shotgun (WGS) entry which is preliminary data.</text>
</comment>
<proteinExistence type="predicted"/>
<dbReference type="Pfam" id="PF13004">
    <property type="entry name" value="BACON"/>
    <property type="match status" value="1"/>
</dbReference>
<protein>
    <submittedName>
        <fullName evidence="2">BACON domain-containing protein</fullName>
    </submittedName>
</protein>
<accession>A0A9D9IHQ1</accession>
<reference evidence="2" key="1">
    <citation type="submission" date="2020-10" db="EMBL/GenBank/DDBJ databases">
        <authorList>
            <person name="Gilroy R."/>
        </authorList>
    </citation>
    <scope>NUCLEOTIDE SEQUENCE</scope>
    <source>
        <strain evidence="2">B1-8020</strain>
    </source>
</reference>
<reference evidence="2" key="2">
    <citation type="journal article" date="2021" name="PeerJ">
        <title>Extensive microbial diversity within the chicken gut microbiome revealed by metagenomics and culture.</title>
        <authorList>
            <person name="Gilroy R."/>
            <person name="Ravi A."/>
            <person name="Getino M."/>
            <person name="Pursley I."/>
            <person name="Horton D.L."/>
            <person name="Alikhan N.F."/>
            <person name="Baker D."/>
            <person name="Gharbi K."/>
            <person name="Hall N."/>
            <person name="Watson M."/>
            <person name="Adriaenssens E.M."/>
            <person name="Foster-Nyarko E."/>
            <person name="Jarju S."/>
            <person name="Secka A."/>
            <person name="Antonio M."/>
            <person name="Oren A."/>
            <person name="Chaudhuri R.R."/>
            <person name="La Ragione R."/>
            <person name="Hildebrand F."/>
            <person name="Pallen M.J."/>
        </authorList>
    </citation>
    <scope>NUCLEOTIDE SEQUENCE</scope>
    <source>
        <strain evidence="2">B1-8020</strain>
    </source>
</reference>
<dbReference type="InterPro" id="IPR013783">
    <property type="entry name" value="Ig-like_fold"/>
</dbReference>
<dbReference type="EMBL" id="JADIMA010000041">
    <property type="protein sequence ID" value="MBO8472898.1"/>
    <property type="molecule type" value="Genomic_DNA"/>
</dbReference>
<dbReference type="AlphaFoldDB" id="A0A9D9IHQ1"/>